<organism evidence="1 2">
    <name type="scientific">Candidatus Kaiserbacteria bacterium RIFCSPHIGHO2_01_FULL_46_22</name>
    <dbReference type="NCBI Taxonomy" id="1798475"/>
    <lineage>
        <taxon>Bacteria</taxon>
        <taxon>Candidatus Kaiseribacteriota</taxon>
    </lineage>
</organism>
<sequence length="106" mass="12074">MDIFHYSGSVTGCFAKRRYTVRCKVELSMEYHKPSGRWLIKTAGPKTRFPAEEEMVRLWEAHFPNGRLFLGNVLVGKVFAFYVEVNAGSTKAQRSAFLNDLAAECH</sequence>
<dbReference type="EMBL" id="MFKO01000008">
    <property type="protein sequence ID" value="OGG41435.1"/>
    <property type="molecule type" value="Genomic_DNA"/>
</dbReference>
<gene>
    <name evidence="1" type="ORF">A2837_02910</name>
</gene>
<name>A0A1F6BWV0_9BACT</name>
<accession>A0A1F6BWV0</accession>
<dbReference type="Proteomes" id="UP000176322">
    <property type="component" value="Unassembled WGS sequence"/>
</dbReference>
<comment type="caution">
    <text evidence="1">The sequence shown here is derived from an EMBL/GenBank/DDBJ whole genome shotgun (WGS) entry which is preliminary data.</text>
</comment>
<proteinExistence type="predicted"/>
<reference evidence="1 2" key="1">
    <citation type="journal article" date="2016" name="Nat. Commun.">
        <title>Thousands of microbial genomes shed light on interconnected biogeochemical processes in an aquifer system.</title>
        <authorList>
            <person name="Anantharaman K."/>
            <person name="Brown C.T."/>
            <person name="Hug L.A."/>
            <person name="Sharon I."/>
            <person name="Castelle C.J."/>
            <person name="Probst A.J."/>
            <person name="Thomas B.C."/>
            <person name="Singh A."/>
            <person name="Wilkins M.J."/>
            <person name="Karaoz U."/>
            <person name="Brodie E.L."/>
            <person name="Williams K.H."/>
            <person name="Hubbard S.S."/>
            <person name="Banfield J.F."/>
        </authorList>
    </citation>
    <scope>NUCLEOTIDE SEQUENCE [LARGE SCALE GENOMIC DNA]</scope>
</reference>
<protein>
    <submittedName>
        <fullName evidence="1">Uncharacterized protein</fullName>
    </submittedName>
</protein>
<evidence type="ECO:0000313" key="1">
    <source>
        <dbReference type="EMBL" id="OGG41435.1"/>
    </source>
</evidence>
<dbReference type="AlphaFoldDB" id="A0A1F6BWV0"/>
<evidence type="ECO:0000313" key="2">
    <source>
        <dbReference type="Proteomes" id="UP000176322"/>
    </source>
</evidence>